<feature type="transmembrane region" description="Helical" evidence="3">
    <location>
        <begin position="12"/>
        <end position="30"/>
    </location>
</feature>
<organism evidence="5 6">
    <name type="scientific">Listeria fleischmannii FSL S10-1203</name>
    <dbReference type="NCBI Taxonomy" id="1265822"/>
    <lineage>
        <taxon>Bacteria</taxon>
        <taxon>Bacillati</taxon>
        <taxon>Bacillota</taxon>
        <taxon>Bacilli</taxon>
        <taxon>Bacillales</taxon>
        <taxon>Listeriaceae</taxon>
        <taxon>Listeria</taxon>
    </lineage>
</organism>
<evidence type="ECO:0000256" key="2">
    <source>
        <dbReference type="ARBA" id="ARBA00007400"/>
    </source>
</evidence>
<keyword evidence="3" id="KW-1133">Transmembrane helix</keyword>
<dbReference type="RefSeq" id="WP_254260156.1">
    <property type="nucleotide sequence ID" value="NZ_AODM01000052.1"/>
</dbReference>
<name>W7DP20_9LIST</name>
<proteinExistence type="inferred from homology"/>
<comment type="subcellular location">
    <subcellularLocation>
        <location evidence="1">Membrane</location>
    </subcellularLocation>
</comment>
<protein>
    <submittedName>
        <fullName evidence="5">Acyltransferase 3</fullName>
    </submittedName>
</protein>
<keyword evidence="5" id="KW-0012">Acyltransferase</keyword>
<sequence>MNIKRIYFLDSLRGIAALTVVATHLAGSFAGESFTKDIFQSFGRSAVVLFFILSGIVLSMSLQKKQSNVFESVYLLYC</sequence>
<accession>W7DP20</accession>
<reference evidence="5 6" key="1">
    <citation type="submission" date="2012-12" db="EMBL/GenBank/DDBJ databases">
        <title>Novel taxa of Listeriaceae from agricultural environments in the United States.</title>
        <authorList>
            <person name="den Bakker H.C."/>
            <person name="Allred A."/>
            <person name="Warchocki S."/>
            <person name="Wright E.M."/>
            <person name="Burrell A."/>
            <person name="Nightingale K.K."/>
            <person name="Kephart D."/>
            <person name="Wiedmann M."/>
        </authorList>
    </citation>
    <scope>NUCLEOTIDE SEQUENCE [LARGE SCALE GENOMIC DNA]</scope>
    <source>
        <strain evidence="5 6">FSL S10-1203</strain>
    </source>
</reference>
<dbReference type="InterPro" id="IPR002656">
    <property type="entry name" value="Acyl_transf_3_dom"/>
</dbReference>
<keyword evidence="3" id="KW-0472">Membrane</keyword>
<keyword evidence="5" id="KW-0808">Transferase</keyword>
<comment type="caution">
    <text evidence="5">The sequence shown here is derived from an EMBL/GenBank/DDBJ whole genome shotgun (WGS) entry which is preliminary data.</text>
</comment>
<feature type="transmembrane region" description="Helical" evidence="3">
    <location>
        <begin position="42"/>
        <end position="62"/>
    </location>
</feature>
<gene>
    <name evidence="5" type="ORF">MCOL2_15377</name>
</gene>
<evidence type="ECO:0000313" key="6">
    <source>
        <dbReference type="Proteomes" id="UP000019241"/>
    </source>
</evidence>
<evidence type="ECO:0000313" key="5">
    <source>
        <dbReference type="EMBL" id="EUJ51493.1"/>
    </source>
</evidence>
<feature type="domain" description="Acyltransferase 3" evidence="4">
    <location>
        <begin position="6"/>
        <end position="69"/>
    </location>
</feature>
<dbReference type="EMBL" id="AODM01000052">
    <property type="protein sequence ID" value="EUJ51493.1"/>
    <property type="molecule type" value="Genomic_DNA"/>
</dbReference>
<comment type="similarity">
    <text evidence="2">Belongs to the acyltransferase 3 family.</text>
</comment>
<evidence type="ECO:0000256" key="1">
    <source>
        <dbReference type="ARBA" id="ARBA00004370"/>
    </source>
</evidence>
<dbReference type="AlphaFoldDB" id="W7DP20"/>
<keyword evidence="3" id="KW-0812">Transmembrane</keyword>
<evidence type="ECO:0000259" key="4">
    <source>
        <dbReference type="Pfam" id="PF01757"/>
    </source>
</evidence>
<evidence type="ECO:0000256" key="3">
    <source>
        <dbReference type="SAM" id="Phobius"/>
    </source>
</evidence>
<dbReference type="Pfam" id="PF01757">
    <property type="entry name" value="Acyl_transf_3"/>
    <property type="match status" value="1"/>
</dbReference>
<dbReference type="GO" id="GO:0016747">
    <property type="term" value="F:acyltransferase activity, transferring groups other than amino-acyl groups"/>
    <property type="evidence" value="ECO:0007669"/>
    <property type="project" value="InterPro"/>
</dbReference>
<dbReference type="Proteomes" id="UP000019241">
    <property type="component" value="Unassembled WGS sequence"/>
</dbReference>